<accession>A0A8I1EIM8</accession>
<dbReference type="RefSeq" id="WP_198747800.1">
    <property type="nucleotide sequence ID" value="NZ_JAEHTE010000023.1"/>
</dbReference>
<reference evidence="1" key="1">
    <citation type="submission" date="2020-12" db="EMBL/GenBank/DDBJ databases">
        <title>Enhanced detection system for hospital associated transmission using whole genome sequencing surveillance.</title>
        <authorList>
            <person name="Harrison L.H."/>
            <person name="Van Tyne D."/>
            <person name="Marsh J.W."/>
            <person name="Griffith M.P."/>
            <person name="Snyder D.J."/>
            <person name="Cooper V.S."/>
            <person name="Mustapha M."/>
        </authorList>
    </citation>
    <scope>NUCLEOTIDE SEQUENCE</scope>
    <source>
        <strain evidence="1">PSB00042</strain>
    </source>
</reference>
<dbReference type="AlphaFoldDB" id="A0A8I1EIM8"/>
<proteinExistence type="predicted"/>
<dbReference type="EMBL" id="JAEHTE010000023">
    <property type="protein sequence ID" value="MBI6885873.1"/>
    <property type="molecule type" value="Genomic_DNA"/>
</dbReference>
<gene>
    <name evidence="1" type="ORF">JEU22_18355</name>
</gene>
<comment type="caution">
    <text evidence="1">The sequence shown here is derived from an EMBL/GenBank/DDBJ whole genome shotgun (WGS) entry which is preliminary data.</text>
</comment>
<name>A0A8I1EIM8_PSEPU</name>
<evidence type="ECO:0000313" key="2">
    <source>
        <dbReference type="Proteomes" id="UP000637061"/>
    </source>
</evidence>
<evidence type="ECO:0000313" key="1">
    <source>
        <dbReference type="EMBL" id="MBI6885873.1"/>
    </source>
</evidence>
<dbReference type="Proteomes" id="UP000637061">
    <property type="component" value="Unassembled WGS sequence"/>
</dbReference>
<sequence>MIDSRLARLKKAKIDLDHALKHNFENLADRADLFIDLLLDITIENPKPATNRQYMAEMFYAQSLGRELIRDLGLYLYRKDQLEKVYRVIQDPLALSGPICWALGCNKESEIYPELQGMMKKCLSLGGIVSGSFATGNTWSNPRDSRKKFDFPSVDDAKSILRNQMKNEWALESNADEYYNYSNFISAFSGYIGDHDPEWAIMFSLEHEDRLNELMGATAGVFEDSNFKLNHLNALILASVTSKTLQELHKQRPELYFEVMGSVFGKKMLEQNVTWYSEFEIADLPFEGRDGRAKLLGIANLCLKCETLDKRKFKDISDCYKNSGHGANMLSDLKKIAETKRIISIIGEYREFIGRESLSLKKISGLKKNFSYIGENFEFVDSLINKPDNAISQNTTTIENHISYIFLKQENISKNFVSKAMITAKTLNAAVVALDSNDDNGIILKHFVKKAFNNPNYYDAVSGLTKENLDRVLRELPEFDKNTLRKINWVDRSIKADFISEDLGV</sequence>
<organism evidence="1 2">
    <name type="scientific">Pseudomonas putida</name>
    <name type="common">Arthrobacter siderocapsulatus</name>
    <dbReference type="NCBI Taxonomy" id="303"/>
    <lineage>
        <taxon>Bacteria</taxon>
        <taxon>Pseudomonadati</taxon>
        <taxon>Pseudomonadota</taxon>
        <taxon>Gammaproteobacteria</taxon>
        <taxon>Pseudomonadales</taxon>
        <taxon>Pseudomonadaceae</taxon>
        <taxon>Pseudomonas</taxon>
    </lineage>
</organism>
<protein>
    <submittedName>
        <fullName evidence="1">Uncharacterized protein</fullName>
    </submittedName>
</protein>